<evidence type="ECO:0000256" key="5">
    <source>
        <dbReference type="ARBA" id="ARBA00022519"/>
    </source>
</evidence>
<evidence type="ECO:0000313" key="14">
    <source>
        <dbReference type="Proteomes" id="UP000282184"/>
    </source>
</evidence>
<name>A0A431U9B8_9BACT</name>
<gene>
    <name evidence="13" type="ORF">EJV47_02825</name>
</gene>
<dbReference type="Pfam" id="PF03544">
    <property type="entry name" value="TonB_C"/>
    <property type="match status" value="1"/>
</dbReference>
<dbReference type="OrthoDB" id="1039448at2"/>
<dbReference type="GO" id="GO:0098797">
    <property type="term" value="C:plasma membrane protein complex"/>
    <property type="evidence" value="ECO:0007669"/>
    <property type="project" value="TreeGrafter"/>
</dbReference>
<evidence type="ECO:0000256" key="2">
    <source>
        <dbReference type="ARBA" id="ARBA00006555"/>
    </source>
</evidence>
<feature type="transmembrane region" description="Helical" evidence="11">
    <location>
        <begin position="16"/>
        <end position="34"/>
    </location>
</feature>
<dbReference type="InterPro" id="IPR051045">
    <property type="entry name" value="TonB-dependent_transducer"/>
</dbReference>
<feature type="compositionally biased region" description="Pro residues" evidence="10">
    <location>
        <begin position="72"/>
        <end position="82"/>
    </location>
</feature>
<dbReference type="PRINTS" id="PR01374">
    <property type="entry name" value="TONBPROTEIN"/>
</dbReference>
<evidence type="ECO:0000256" key="11">
    <source>
        <dbReference type="SAM" id="Phobius"/>
    </source>
</evidence>
<dbReference type="GO" id="GO:0031992">
    <property type="term" value="F:energy transducer activity"/>
    <property type="evidence" value="ECO:0007669"/>
    <property type="project" value="InterPro"/>
</dbReference>
<organism evidence="13 14">
    <name type="scientific">Hymenobacter gummosus</name>
    <dbReference type="NCBI Taxonomy" id="1776032"/>
    <lineage>
        <taxon>Bacteria</taxon>
        <taxon>Pseudomonadati</taxon>
        <taxon>Bacteroidota</taxon>
        <taxon>Cytophagia</taxon>
        <taxon>Cytophagales</taxon>
        <taxon>Hymenobacteraceae</taxon>
        <taxon>Hymenobacter</taxon>
    </lineage>
</organism>
<comment type="subcellular location">
    <subcellularLocation>
        <location evidence="1">Cell inner membrane</location>
        <topology evidence="1">Single-pass membrane protein</topology>
        <orientation evidence="1">Periplasmic side</orientation>
    </subcellularLocation>
</comment>
<dbReference type="GO" id="GO:0030288">
    <property type="term" value="C:outer membrane-bounded periplasmic space"/>
    <property type="evidence" value="ECO:0007669"/>
    <property type="project" value="InterPro"/>
</dbReference>
<keyword evidence="5" id="KW-0997">Cell inner membrane</keyword>
<dbReference type="InterPro" id="IPR006260">
    <property type="entry name" value="TonB/TolA_C"/>
</dbReference>
<dbReference type="InterPro" id="IPR003538">
    <property type="entry name" value="TonB"/>
</dbReference>
<protein>
    <submittedName>
        <fullName evidence="13">Energy transducer TonB</fullName>
    </submittedName>
</protein>
<evidence type="ECO:0000256" key="8">
    <source>
        <dbReference type="ARBA" id="ARBA00022989"/>
    </source>
</evidence>
<accession>A0A431U9B8</accession>
<evidence type="ECO:0000256" key="3">
    <source>
        <dbReference type="ARBA" id="ARBA00022448"/>
    </source>
</evidence>
<evidence type="ECO:0000259" key="12">
    <source>
        <dbReference type="PROSITE" id="PS52015"/>
    </source>
</evidence>
<evidence type="ECO:0000256" key="10">
    <source>
        <dbReference type="SAM" id="MobiDB-lite"/>
    </source>
</evidence>
<evidence type="ECO:0000313" key="13">
    <source>
        <dbReference type="EMBL" id="RTQ53687.1"/>
    </source>
</evidence>
<dbReference type="AlphaFoldDB" id="A0A431U9B8"/>
<keyword evidence="3" id="KW-0813">Transport</keyword>
<evidence type="ECO:0000256" key="6">
    <source>
        <dbReference type="ARBA" id="ARBA00022692"/>
    </source>
</evidence>
<keyword evidence="4" id="KW-1003">Cell membrane</keyword>
<reference evidence="13 14" key="1">
    <citation type="submission" date="2018-12" db="EMBL/GenBank/DDBJ databases">
        <title>Hymenobacter gummosus sp. nov., isolated from a spring.</title>
        <authorList>
            <person name="Nie L."/>
        </authorList>
    </citation>
    <scope>NUCLEOTIDE SEQUENCE [LARGE SCALE GENOMIC DNA]</scope>
    <source>
        <strain evidence="13 14">KCTC 52166</strain>
    </source>
</reference>
<comment type="caution">
    <text evidence="13">The sequence shown here is derived from an EMBL/GenBank/DDBJ whole genome shotgun (WGS) entry which is preliminary data.</text>
</comment>
<dbReference type="EMBL" id="RXOF01000001">
    <property type="protein sequence ID" value="RTQ53687.1"/>
    <property type="molecule type" value="Genomic_DNA"/>
</dbReference>
<keyword evidence="14" id="KW-1185">Reference proteome</keyword>
<dbReference type="GO" id="GO:0015031">
    <property type="term" value="P:protein transport"/>
    <property type="evidence" value="ECO:0007669"/>
    <property type="project" value="UniProtKB-KW"/>
</dbReference>
<evidence type="ECO:0000256" key="9">
    <source>
        <dbReference type="ARBA" id="ARBA00023136"/>
    </source>
</evidence>
<evidence type="ECO:0000256" key="4">
    <source>
        <dbReference type="ARBA" id="ARBA00022475"/>
    </source>
</evidence>
<sequence>MPGPHSSRPSAETDQALIWLFGLALGLLLLLRWWPEEEPAPDFASTYPETSTVYEQPAATYEPPSATYEPTPADPAPEPAPPSQDEWQQGNQFLKDGRAASDWNAPAADPAAERLFTEVEQMPEPPGGAAGLAAYLRDNVKYPAEARHNGVSGKVLVTFVVGADGQVREARVHKGLGAGCDKEAVQAVSRMPAWTPGRQNGQAVSVQYTVPVTFPPNW</sequence>
<feature type="region of interest" description="Disordered" evidence="10">
    <location>
        <begin position="59"/>
        <end position="88"/>
    </location>
</feature>
<dbReference type="PANTHER" id="PTHR33446:SF2">
    <property type="entry name" value="PROTEIN TONB"/>
    <property type="match status" value="1"/>
</dbReference>
<dbReference type="PROSITE" id="PS52015">
    <property type="entry name" value="TONB_CTD"/>
    <property type="match status" value="1"/>
</dbReference>
<dbReference type="RefSeq" id="WP_126691613.1">
    <property type="nucleotide sequence ID" value="NZ_RXOF01000001.1"/>
</dbReference>
<comment type="similarity">
    <text evidence="2">Belongs to the TonB family.</text>
</comment>
<keyword evidence="8 11" id="KW-1133">Transmembrane helix</keyword>
<evidence type="ECO:0000256" key="7">
    <source>
        <dbReference type="ARBA" id="ARBA00022927"/>
    </source>
</evidence>
<dbReference type="NCBIfam" id="TIGR01352">
    <property type="entry name" value="tonB_Cterm"/>
    <property type="match status" value="1"/>
</dbReference>
<feature type="domain" description="TonB C-terminal" evidence="12">
    <location>
        <begin position="127"/>
        <end position="218"/>
    </location>
</feature>
<dbReference type="InterPro" id="IPR037682">
    <property type="entry name" value="TonB_C"/>
</dbReference>
<dbReference type="SUPFAM" id="SSF74653">
    <property type="entry name" value="TolA/TonB C-terminal domain"/>
    <property type="match status" value="1"/>
</dbReference>
<keyword evidence="6 11" id="KW-0812">Transmembrane</keyword>
<dbReference type="PANTHER" id="PTHR33446">
    <property type="entry name" value="PROTEIN TONB-RELATED"/>
    <property type="match status" value="1"/>
</dbReference>
<dbReference type="GO" id="GO:0055085">
    <property type="term" value="P:transmembrane transport"/>
    <property type="evidence" value="ECO:0007669"/>
    <property type="project" value="InterPro"/>
</dbReference>
<keyword evidence="9 11" id="KW-0472">Membrane</keyword>
<proteinExistence type="inferred from homology"/>
<dbReference type="GO" id="GO:0015891">
    <property type="term" value="P:siderophore transport"/>
    <property type="evidence" value="ECO:0007669"/>
    <property type="project" value="InterPro"/>
</dbReference>
<evidence type="ECO:0000256" key="1">
    <source>
        <dbReference type="ARBA" id="ARBA00004383"/>
    </source>
</evidence>
<dbReference type="Gene3D" id="3.30.1150.10">
    <property type="match status" value="1"/>
</dbReference>
<keyword evidence="7" id="KW-0653">Protein transport</keyword>
<dbReference type="Proteomes" id="UP000282184">
    <property type="component" value="Unassembled WGS sequence"/>
</dbReference>